<protein>
    <submittedName>
        <fullName evidence="2">Putative secreted protein</fullName>
    </submittedName>
</protein>
<feature type="transmembrane region" description="Helical" evidence="1">
    <location>
        <begin position="6"/>
        <end position="25"/>
    </location>
</feature>
<name>A0A6B0UEA1_IXORI</name>
<dbReference type="EMBL" id="GIFC01004613">
    <property type="protein sequence ID" value="MXU86696.1"/>
    <property type="molecule type" value="Transcribed_RNA"/>
</dbReference>
<accession>A0A6B0UEA1</accession>
<dbReference type="AlphaFoldDB" id="A0A6B0UEA1"/>
<reference evidence="2" key="1">
    <citation type="submission" date="2019-12" db="EMBL/GenBank/DDBJ databases">
        <title>An insight into the sialome of adult female Ixodes ricinus ticks feeding for 6 days.</title>
        <authorList>
            <person name="Perner J."/>
            <person name="Ribeiro J.M.C."/>
        </authorList>
    </citation>
    <scope>NUCLEOTIDE SEQUENCE</scope>
    <source>
        <strain evidence="2">Semi-engorged</strain>
        <tissue evidence="2">Salivary glands</tissue>
    </source>
</reference>
<evidence type="ECO:0000256" key="1">
    <source>
        <dbReference type="SAM" id="Phobius"/>
    </source>
</evidence>
<organism evidence="2">
    <name type="scientific">Ixodes ricinus</name>
    <name type="common">Common tick</name>
    <name type="synonym">Acarus ricinus</name>
    <dbReference type="NCBI Taxonomy" id="34613"/>
    <lineage>
        <taxon>Eukaryota</taxon>
        <taxon>Metazoa</taxon>
        <taxon>Ecdysozoa</taxon>
        <taxon>Arthropoda</taxon>
        <taxon>Chelicerata</taxon>
        <taxon>Arachnida</taxon>
        <taxon>Acari</taxon>
        <taxon>Parasitiformes</taxon>
        <taxon>Ixodida</taxon>
        <taxon>Ixodoidea</taxon>
        <taxon>Ixodidae</taxon>
        <taxon>Ixodinae</taxon>
        <taxon>Ixodes</taxon>
    </lineage>
</organism>
<evidence type="ECO:0000313" key="2">
    <source>
        <dbReference type="EMBL" id="MXU86696.1"/>
    </source>
</evidence>
<proteinExistence type="predicted"/>
<sequence>MFAFLSSIKIIIFYFNNILFSFSYYKTKIGGKECKKLLLQLDEVLVPRHTLADKQRKIKIHKTQKIKYTPAHHSSHYTCLYRKITKRHMPLR</sequence>
<keyword evidence="1" id="KW-1133">Transmembrane helix</keyword>
<keyword evidence="1" id="KW-0472">Membrane</keyword>
<keyword evidence="1" id="KW-0812">Transmembrane</keyword>